<feature type="domain" description="DUF627" evidence="3">
    <location>
        <begin position="30"/>
        <end position="133"/>
    </location>
</feature>
<dbReference type="Proteomes" id="UP001237642">
    <property type="component" value="Unassembled WGS sequence"/>
</dbReference>
<gene>
    <name evidence="4" type="ORF">POM88_000865</name>
</gene>
<name>A0AAD8JF27_9APIA</name>
<feature type="compositionally biased region" description="Basic residues" evidence="1">
    <location>
        <begin position="394"/>
        <end position="413"/>
    </location>
</feature>
<proteinExistence type="predicted"/>
<protein>
    <submittedName>
        <fullName evidence="4">Uncharacterized protein</fullName>
    </submittedName>
</protein>
<dbReference type="PANTHER" id="PTHR34465:SF4">
    <property type="entry name" value="CARBOXYL-TERMINAL HYDROLASE-LIKE PROTEIN, PUTATIVE (DUF627 AND DUF629)-RELATED"/>
    <property type="match status" value="1"/>
</dbReference>
<dbReference type="InterPro" id="IPR006866">
    <property type="entry name" value="DUF627_N"/>
</dbReference>
<accession>A0AAD8JF27</accession>
<dbReference type="PANTHER" id="PTHR34465">
    <property type="entry name" value="CARBOXYL-TERMINAL HYDROLASE-LIKE PROTEIN, PUTATIVE (DUF627 AND DUF629)-RELATED"/>
    <property type="match status" value="1"/>
</dbReference>
<dbReference type="Pfam" id="PF04780">
    <property type="entry name" value="DUF629"/>
    <property type="match status" value="1"/>
</dbReference>
<evidence type="ECO:0000313" key="4">
    <source>
        <dbReference type="EMBL" id="KAK1401260.1"/>
    </source>
</evidence>
<comment type="caution">
    <text evidence="4">The sequence shown here is derived from an EMBL/GenBank/DDBJ whole genome shotgun (WGS) entry which is preliminary data.</text>
</comment>
<organism evidence="4 5">
    <name type="scientific">Heracleum sosnowskyi</name>
    <dbReference type="NCBI Taxonomy" id="360622"/>
    <lineage>
        <taxon>Eukaryota</taxon>
        <taxon>Viridiplantae</taxon>
        <taxon>Streptophyta</taxon>
        <taxon>Embryophyta</taxon>
        <taxon>Tracheophyta</taxon>
        <taxon>Spermatophyta</taxon>
        <taxon>Magnoliopsida</taxon>
        <taxon>eudicotyledons</taxon>
        <taxon>Gunneridae</taxon>
        <taxon>Pentapetalae</taxon>
        <taxon>asterids</taxon>
        <taxon>campanulids</taxon>
        <taxon>Apiales</taxon>
        <taxon>Apiaceae</taxon>
        <taxon>Apioideae</taxon>
        <taxon>apioid superclade</taxon>
        <taxon>Tordylieae</taxon>
        <taxon>Tordyliinae</taxon>
        <taxon>Heracleum</taxon>
    </lineage>
</organism>
<dbReference type="AlphaFoldDB" id="A0AAD8JF27"/>
<dbReference type="Pfam" id="PF04781">
    <property type="entry name" value="DUF627"/>
    <property type="match status" value="1"/>
</dbReference>
<feature type="region of interest" description="Disordered" evidence="1">
    <location>
        <begin position="394"/>
        <end position="429"/>
    </location>
</feature>
<keyword evidence="5" id="KW-1185">Reference proteome</keyword>
<evidence type="ECO:0000256" key="1">
    <source>
        <dbReference type="SAM" id="MobiDB-lite"/>
    </source>
</evidence>
<feature type="domain" description="DUF629" evidence="2">
    <location>
        <begin position="313"/>
        <end position="370"/>
    </location>
</feature>
<reference evidence="4" key="1">
    <citation type="submission" date="2023-02" db="EMBL/GenBank/DDBJ databases">
        <title>Genome of toxic invasive species Heracleum sosnowskyi carries increased number of genes despite the absence of recent whole-genome duplications.</title>
        <authorList>
            <person name="Schelkunov M."/>
            <person name="Shtratnikova V."/>
            <person name="Makarenko M."/>
            <person name="Klepikova A."/>
            <person name="Omelchenko D."/>
            <person name="Novikova G."/>
            <person name="Obukhova E."/>
            <person name="Bogdanov V."/>
            <person name="Penin A."/>
            <person name="Logacheva M."/>
        </authorList>
    </citation>
    <scope>NUCLEOTIDE SEQUENCE</scope>
    <source>
        <strain evidence="4">Hsosn_3</strain>
        <tissue evidence="4">Leaf</tissue>
    </source>
</reference>
<evidence type="ECO:0000313" key="5">
    <source>
        <dbReference type="Proteomes" id="UP001237642"/>
    </source>
</evidence>
<evidence type="ECO:0000259" key="3">
    <source>
        <dbReference type="Pfam" id="PF04781"/>
    </source>
</evidence>
<dbReference type="EMBL" id="JAUIZM010000001">
    <property type="protein sequence ID" value="KAK1401260.1"/>
    <property type="molecule type" value="Genomic_DNA"/>
</dbReference>
<reference evidence="4" key="2">
    <citation type="submission" date="2023-05" db="EMBL/GenBank/DDBJ databases">
        <authorList>
            <person name="Schelkunov M.I."/>
        </authorList>
    </citation>
    <scope>NUCLEOTIDE SEQUENCE</scope>
    <source>
        <strain evidence="4">Hsosn_3</strain>
        <tissue evidence="4">Leaf</tissue>
    </source>
</reference>
<sequence>MGHKKPSIAPKVEVSSVSINLECKKPVNILGRGNYTKTLRFKKELCCNIKSIFDLGLVYGVQGTVCFKDTSIIDDVGMKEKYVRNVIESAKKATVLSPNLVEYVHFYAKLLCEAAQEYDEMVKECDRALEVENLVDSASESLQEESQVKRLTFDTRISLVHSELKTLMCRAMIGSLYGLDQRRGEKKGSNMKKIPDPTDWKDFVQSYWNSITLDMKIYLFKINVSDIKEHTRKLSPEMQFVFPRDFLKNDIHLHLHKTYFTDSNSSEDVHDSAPQEKEMINKFESGGHDNISNRQQYGRGCNENLGYKTTFDGGSWPLFDDVECAKLLQKISYVLELLIKHKSLTESHLCTIIQFAMSELQSLDKTEEKLFVKFEFTLDSKKINIDENGGAKYFKSKKKKKKKKEKKKKKNRDIRKSKDVKAIGDNGLA</sequence>
<evidence type="ECO:0000259" key="2">
    <source>
        <dbReference type="Pfam" id="PF04780"/>
    </source>
</evidence>
<dbReference type="InterPro" id="IPR006865">
    <property type="entry name" value="DUF629"/>
</dbReference>